<evidence type="ECO:0000313" key="2">
    <source>
        <dbReference type="Proteomes" id="UP000614287"/>
    </source>
</evidence>
<name>A0A8J3CK39_9BURK</name>
<protein>
    <submittedName>
        <fullName evidence="1">Uncharacterized protein</fullName>
    </submittedName>
</protein>
<evidence type="ECO:0000313" key="1">
    <source>
        <dbReference type="EMBL" id="GHA68095.1"/>
    </source>
</evidence>
<organism evidence="1 2">
    <name type="scientific">Formosimonas limnophila</name>
    <dbReference type="NCBI Taxonomy" id="1384487"/>
    <lineage>
        <taxon>Bacteria</taxon>
        <taxon>Pseudomonadati</taxon>
        <taxon>Pseudomonadota</taxon>
        <taxon>Betaproteobacteria</taxon>
        <taxon>Burkholderiales</taxon>
        <taxon>Burkholderiaceae</taxon>
        <taxon>Formosimonas</taxon>
    </lineage>
</organism>
<proteinExistence type="predicted"/>
<comment type="caution">
    <text evidence="1">The sequence shown here is derived from an EMBL/GenBank/DDBJ whole genome shotgun (WGS) entry which is preliminary data.</text>
</comment>
<keyword evidence="2" id="KW-1185">Reference proteome</keyword>
<reference evidence="1" key="1">
    <citation type="journal article" date="2014" name="Int. J. Syst. Evol. Microbiol.">
        <title>Complete genome sequence of Corynebacterium casei LMG S-19264T (=DSM 44701T), isolated from a smear-ripened cheese.</title>
        <authorList>
            <consortium name="US DOE Joint Genome Institute (JGI-PGF)"/>
            <person name="Walter F."/>
            <person name="Albersmeier A."/>
            <person name="Kalinowski J."/>
            <person name="Ruckert C."/>
        </authorList>
    </citation>
    <scope>NUCLEOTIDE SEQUENCE</scope>
    <source>
        <strain evidence="1">KCTC 32501</strain>
    </source>
</reference>
<reference evidence="1" key="2">
    <citation type="submission" date="2020-09" db="EMBL/GenBank/DDBJ databases">
        <authorList>
            <person name="Sun Q."/>
            <person name="Kim S."/>
        </authorList>
    </citation>
    <scope>NUCLEOTIDE SEQUENCE</scope>
    <source>
        <strain evidence="1">KCTC 32501</strain>
    </source>
</reference>
<sequence length="108" mass="11642">MLTAATLALGLTLSGCLTMGNMEGGFTEKVRRENKPVLTDTLVAFAMPDMQTAQVTSQQHLLLVGRKNGYLLTKGHELVLKVAEGFGTDNDPMPINFPSPHMQPAVCI</sequence>
<dbReference type="AlphaFoldDB" id="A0A8J3CK39"/>
<accession>A0A8J3CK39</accession>
<dbReference type="EMBL" id="BMZG01000003">
    <property type="protein sequence ID" value="GHA68095.1"/>
    <property type="molecule type" value="Genomic_DNA"/>
</dbReference>
<gene>
    <name evidence="1" type="ORF">GCM10009007_05900</name>
</gene>
<dbReference type="Proteomes" id="UP000614287">
    <property type="component" value="Unassembled WGS sequence"/>
</dbReference>